<evidence type="ECO:0000313" key="2">
    <source>
        <dbReference type="EMBL" id="KAK4498419.1"/>
    </source>
</evidence>
<dbReference type="Proteomes" id="UP001305779">
    <property type="component" value="Unassembled WGS sequence"/>
</dbReference>
<dbReference type="Pfam" id="PF11374">
    <property type="entry name" value="DUF3176"/>
    <property type="match status" value="1"/>
</dbReference>
<keyword evidence="1" id="KW-1133">Transmembrane helix</keyword>
<sequence length="592" mass="65635">MSKLDYQAVATDTDTNTPSELRRKHRIWRKFPWIGILCLATAFFCGVAALVIGIVSDGRFAEDWAVNGTLVQLSVVFSILVTVANALLGFAFAEGAVITWWVKASRGTTLRELHTSYEQGSGFLRTLFTLPAVSRLTVASFGMLLLLTDGPFFQRASTIHAQAVFASAELNVSVPPFPLQFGATGVIPDHGSDYAPDLYTPSFAQILQQYKTRQPIQLNETGCKGTCSTEITGPGWDVSCSDRATPYKLMSVDDNQEFSTLSRQNASDQYHGPAPIQTMFDTSIVYNYTYVDLNVTRCFNESCWRLQGYSHTIQIGAMFKTNPGLEGTLAWRNCTLSEALVRYPVQLENNTLTIQPRNREVNRTEHLIYRYQEGEGQSNKPSTNGGLWLALNTQFATSAYLTRVGGWFRLTNANPNANEYLRVVNSSGTNMASEFIWWDDPVDDAIFALDQITLRTAIAQAGKPSPFYSDAVHATTQRSGGDISVVYPNVTLMDQTLSQPATARTSTSRLVYRTNYGWLSGGFAVVALACLAILPTFYGWWTVEAKLTMNPLEIAKAFDAPPLRQLDALNGDHANMKLQLRSGTFHQDVERR</sequence>
<gene>
    <name evidence="2" type="ORF">PRZ48_011077</name>
</gene>
<accession>A0ABR0EAR3</accession>
<keyword evidence="3" id="KW-1185">Reference proteome</keyword>
<dbReference type="EMBL" id="JAXOVC010000008">
    <property type="protein sequence ID" value="KAK4498419.1"/>
    <property type="molecule type" value="Genomic_DNA"/>
</dbReference>
<protein>
    <submittedName>
        <fullName evidence="2">Uncharacterized protein</fullName>
    </submittedName>
</protein>
<feature type="transmembrane region" description="Helical" evidence="1">
    <location>
        <begin position="516"/>
        <end position="541"/>
    </location>
</feature>
<organism evidence="2 3">
    <name type="scientific">Zasmidium cellare</name>
    <name type="common">Wine cellar mold</name>
    <name type="synonym">Racodium cellare</name>
    <dbReference type="NCBI Taxonomy" id="395010"/>
    <lineage>
        <taxon>Eukaryota</taxon>
        <taxon>Fungi</taxon>
        <taxon>Dikarya</taxon>
        <taxon>Ascomycota</taxon>
        <taxon>Pezizomycotina</taxon>
        <taxon>Dothideomycetes</taxon>
        <taxon>Dothideomycetidae</taxon>
        <taxon>Mycosphaerellales</taxon>
        <taxon>Mycosphaerellaceae</taxon>
        <taxon>Zasmidium</taxon>
    </lineage>
</organism>
<comment type="caution">
    <text evidence="2">The sequence shown here is derived from an EMBL/GenBank/DDBJ whole genome shotgun (WGS) entry which is preliminary data.</text>
</comment>
<dbReference type="InterPro" id="IPR021514">
    <property type="entry name" value="DUF3176"/>
</dbReference>
<dbReference type="PANTHER" id="PTHR37576">
    <property type="entry name" value="DEFECT AT LOW TEMPERATURE PROTEIN 1"/>
    <property type="match status" value="1"/>
</dbReference>
<reference evidence="2 3" key="1">
    <citation type="journal article" date="2023" name="G3 (Bethesda)">
        <title>A chromosome-level genome assembly of Zasmidium syzygii isolated from banana leaves.</title>
        <authorList>
            <person name="van Westerhoven A.C."/>
            <person name="Mehrabi R."/>
            <person name="Talebi R."/>
            <person name="Steentjes M.B.F."/>
            <person name="Corcolon B."/>
            <person name="Chong P.A."/>
            <person name="Kema G.H.J."/>
            <person name="Seidl M.F."/>
        </authorList>
    </citation>
    <scope>NUCLEOTIDE SEQUENCE [LARGE SCALE GENOMIC DNA]</scope>
    <source>
        <strain evidence="2 3">P124</strain>
    </source>
</reference>
<keyword evidence="1" id="KW-0472">Membrane</keyword>
<evidence type="ECO:0000313" key="3">
    <source>
        <dbReference type="Proteomes" id="UP001305779"/>
    </source>
</evidence>
<feature type="transmembrane region" description="Helical" evidence="1">
    <location>
        <begin position="31"/>
        <end position="55"/>
    </location>
</feature>
<keyword evidence="1" id="KW-0812">Transmembrane</keyword>
<evidence type="ECO:0000256" key="1">
    <source>
        <dbReference type="SAM" id="Phobius"/>
    </source>
</evidence>
<dbReference type="PANTHER" id="PTHR37576:SF2">
    <property type="entry name" value="DEFECT AT LOW TEMPERATURE PROTEIN 1"/>
    <property type="match status" value="1"/>
</dbReference>
<feature type="transmembrane region" description="Helical" evidence="1">
    <location>
        <begin position="75"/>
        <end position="102"/>
    </location>
</feature>
<proteinExistence type="predicted"/>
<name>A0ABR0EAR3_ZASCE</name>